<dbReference type="Gene3D" id="1.20.5.1930">
    <property type="match status" value="1"/>
</dbReference>
<dbReference type="InterPro" id="IPR003594">
    <property type="entry name" value="HATPase_dom"/>
</dbReference>
<dbReference type="EC" id="2.7.13.3" evidence="2"/>
<keyword evidence="9" id="KW-0472">Membrane</keyword>
<dbReference type="SMART" id="SM00387">
    <property type="entry name" value="HATPase_c"/>
    <property type="match status" value="1"/>
</dbReference>
<keyword evidence="9" id="KW-0812">Transmembrane</keyword>
<evidence type="ECO:0000256" key="3">
    <source>
        <dbReference type="ARBA" id="ARBA00022553"/>
    </source>
</evidence>
<feature type="transmembrane region" description="Helical" evidence="9">
    <location>
        <begin position="132"/>
        <end position="152"/>
    </location>
</feature>
<evidence type="ECO:0000256" key="4">
    <source>
        <dbReference type="ARBA" id="ARBA00022679"/>
    </source>
</evidence>
<reference evidence="11" key="1">
    <citation type="submission" date="2022-10" db="EMBL/GenBank/DDBJ databases">
        <title>The complete genomes of actinobacterial strains from the NBC collection.</title>
        <authorList>
            <person name="Joergensen T.S."/>
            <person name="Alvarez Arevalo M."/>
            <person name="Sterndorff E.B."/>
            <person name="Faurdal D."/>
            <person name="Vuksanovic O."/>
            <person name="Mourched A.-S."/>
            <person name="Charusanti P."/>
            <person name="Shaw S."/>
            <person name="Blin K."/>
            <person name="Weber T."/>
        </authorList>
    </citation>
    <scope>NUCLEOTIDE SEQUENCE</scope>
    <source>
        <strain evidence="11">NBC_00189</strain>
    </source>
</reference>
<feature type="transmembrane region" description="Helical" evidence="9">
    <location>
        <begin position="24"/>
        <end position="46"/>
    </location>
</feature>
<comment type="catalytic activity">
    <reaction evidence="1">
        <text>ATP + protein L-histidine = ADP + protein N-phospho-L-histidine.</text>
        <dbReference type="EC" id="2.7.13.3"/>
    </reaction>
</comment>
<dbReference type="Pfam" id="PF02518">
    <property type="entry name" value="HATPase_c"/>
    <property type="match status" value="1"/>
</dbReference>
<keyword evidence="9" id="KW-1133">Transmembrane helix</keyword>
<dbReference type="Pfam" id="PF07730">
    <property type="entry name" value="HisKA_3"/>
    <property type="match status" value="1"/>
</dbReference>
<dbReference type="PANTHER" id="PTHR24421:SF10">
    <property type="entry name" value="NITRATE_NITRITE SENSOR PROTEIN NARQ"/>
    <property type="match status" value="1"/>
</dbReference>
<keyword evidence="12" id="KW-1185">Reference proteome</keyword>
<feature type="transmembrane region" description="Helical" evidence="9">
    <location>
        <begin position="67"/>
        <end position="90"/>
    </location>
</feature>
<dbReference type="Proteomes" id="UP001432166">
    <property type="component" value="Chromosome"/>
</dbReference>
<evidence type="ECO:0000256" key="6">
    <source>
        <dbReference type="ARBA" id="ARBA00022777"/>
    </source>
</evidence>
<dbReference type="CDD" id="cd16917">
    <property type="entry name" value="HATPase_UhpB-NarQ-NarX-like"/>
    <property type="match status" value="1"/>
</dbReference>
<evidence type="ECO:0000256" key="1">
    <source>
        <dbReference type="ARBA" id="ARBA00000085"/>
    </source>
</evidence>
<feature type="transmembrane region" description="Helical" evidence="9">
    <location>
        <begin position="96"/>
        <end position="120"/>
    </location>
</feature>
<organism evidence="11 12">
    <name type="scientific">Streptomyces tauricus</name>
    <dbReference type="NCBI Taxonomy" id="68274"/>
    <lineage>
        <taxon>Bacteria</taxon>
        <taxon>Bacillati</taxon>
        <taxon>Actinomycetota</taxon>
        <taxon>Actinomycetes</taxon>
        <taxon>Kitasatosporales</taxon>
        <taxon>Streptomycetaceae</taxon>
        <taxon>Streptomyces</taxon>
        <taxon>Streptomyces aurantiacus group</taxon>
    </lineage>
</organism>
<evidence type="ECO:0000259" key="10">
    <source>
        <dbReference type="PROSITE" id="PS50109"/>
    </source>
</evidence>
<sequence>MPRATAWRDTWIATRRRVSELPHAGALSGTLLGLLAVLESLAEFVGAHGSLPRLFADTTARAGPHGGAAGVQFAMVVGLLCLATALPLVFLRPLAAGVTVTAASVGSLLVFETLTVAGLAAQLVAQYRLGRVGSVLPAALLGTPFLVLALAGPDGTDHRVRVVLVAALAPLAAFAGLVARSQEQHRRHSAIREVMDGTRWEAAARGERVRIVRELHDVVGHHISMIAVQAETARMATPGMPAEGAERLLGIGDTARAALTEMRRLLGVLREDTESVTGGDRRPQPDLGQLHELLEEARKVSATSIRLILSGPPSALDPGIELAAYRIVQESLTNARKHATGAAVDVELVYADEALHLRVRDNGPGPPRDRATGGHGLLGMRERASAVGGDVHTGSGFGGGGFVVEARFPLKTPEAQMTPKIP</sequence>
<evidence type="ECO:0000256" key="8">
    <source>
        <dbReference type="ARBA" id="ARBA00023012"/>
    </source>
</evidence>
<dbReference type="PANTHER" id="PTHR24421">
    <property type="entry name" value="NITRATE/NITRITE SENSOR PROTEIN NARX-RELATED"/>
    <property type="match status" value="1"/>
</dbReference>
<dbReference type="EMBL" id="CP108133">
    <property type="protein sequence ID" value="WTP53319.1"/>
    <property type="molecule type" value="Genomic_DNA"/>
</dbReference>
<evidence type="ECO:0000256" key="5">
    <source>
        <dbReference type="ARBA" id="ARBA00022741"/>
    </source>
</evidence>
<keyword evidence="5" id="KW-0547">Nucleotide-binding</keyword>
<name>A0ABZ1JT83_9ACTN</name>
<keyword evidence="7" id="KW-0067">ATP-binding</keyword>
<dbReference type="InterPro" id="IPR011712">
    <property type="entry name" value="Sig_transdc_His_kin_sub3_dim/P"/>
</dbReference>
<dbReference type="PROSITE" id="PS50109">
    <property type="entry name" value="HIS_KIN"/>
    <property type="match status" value="1"/>
</dbReference>
<evidence type="ECO:0000256" key="2">
    <source>
        <dbReference type="ARBA" id="ARBA00012438"/>
    </source>
</evidence>
<accession>A0ABZ1JT83</accession>
<evidence type="ECO:0000256" key="9">
    <source>
        <dbReference type="SAM" id="Phobius"/>
    </source>
</evidence>
<dbReference type="InterPro" id="IPR036890">
    <property type="entry name" value="HATPase_C_sf"/>
</dbReference>
<keyword evidence="8" id="KW-0902">Two-component regulatory system</keyword>
<evidence type="ECO:0000256" key="7">
    <source>
        <dbReference type="ARBA" id="ARBA00022840"/>
    </source>
</evidence>
<proteinExistence type="predicted"/>
<dbReference type="InterPro" id="IPR050482">
    <property type="entry name" value="Sensor_HK_TwoCompSys"/>
</dbReference>
<feature type="transmembrane region" description="Helical" evidence="9">
    <location>
        <begin position="158"/>
        <end position="179"/>
    </location>
</feature>
<evidence type="ECO:0000313" key="11">
    <source>
        <dbReference type="EMBL" id="WTP53319.1"/>
    </source>
</evidence>
<keyword evidence="3" id="KW-0597">Phosphoprotein</keyword>
<evidence type="ECO:0000313" key="12">
    <source>
        <dbReference type="Proteomes" id="UP001432166"/>
    </source>
</evidence>
<dbReference type="Gene3D" id="3.30.565.10">
    <property type="entry name" value="Histidine kinase-like ATPase, C-terminal domain"/>
    <property type="match status" value="1"/>
</dbReference>
<keyword evidence="4" id="KW-0808">Transferase</keyword>
<dbReference type="GO" id="GO:0016301">
    <property type="term" value="F:kinase activity"/>
    <property type="evidence" value="ECO:0007669"/>
    <property type="project" value="UniProtKB-KW"/>
</dbReference>
<keyword evidence="6 11" id="KW-0418">Kinase</keyword>
<feature type="domain" description="Histidine kinase" evidence="10">
    <location>
        <begin position="326"/>
        <end position="412"/>
    </location>
</feature>
<protein>
    <recommendedName>
        <fullName evidence="2">histidine kinase</fullName>
        <ecNumber evidence="2">2.7.13.3</ecNumber>
    </recommendedName>
</protein>
<dbReference type="SUPFAM" id="SSF55874">
    <property type="entry name" value="ATPase domain of HSP90 chaperone/DNA topoisomerase II/histidine kinase"/>
    <property type="match status" value="1"/>
</dbReference>
<gene>
    <name evidence="11" type="ORF">OG288_36410</name>
</gene>
<dbReference type="InterPro" id="IPR005467">
    <property type="entry name" value="His_kinase_dom"/>
</dbReference>
<dbReference type="RefSeq" id="WP_328939111.1">
    <property type="nucleotide sequence ID" value="NZ_CP108133.1"/>
</dbReference>